<evidence type="ECO:0000313" key="4">
    <source>
        <dbReference type="Proteomes" id="UP001620645"/>
    </source>
</evidence>
<dbReference type="EMBL" id="JBICCN010000168">
    <property type="protein sequence ID" value="KAL3088058.1"/>
    <property type="molecule type" value="Genomic_DNA"/>
</dbReference>
<feature type="region of interest" description="Disordered" evidence="1">
    <location>
        <begin position="438"/>
        <end position="459"/>
    </location>
</feature>
<feature type="region of interest" description="Disordered" evidence="1">
    <location>
        <begin position="763"/>
        <end position="785"/>
    </location>
</feature>
<comment type="caution">
    <text evidence="3">The sequence shown here is derived from an EMBL/GenBank/DDBJ whole genome shotgun (WGS) entry which is preliminary data.</text>
</comment>
<feature type="region of interest" description="Disordered" evidence="1">
    <location>
        <begin position="1"/>
        <end position="81"/>
    </location>
</feature>
<proteinExistence type="predicted"/>
<dbReference type="Pfam" id="PF07714">
    <property type="entry name" value="PK_Tyr_Ser-Thr"/>
    <property type="match status" value="1"/>
</dbReference>
<feature type="compositionally biased region" description="Acidic residues" evidence="1">
    <location>
        <begin position="69"/>
        <end position="80"/>
    </location>
</feature>
<dbReference type="InterPro" id="IPR011009">
    <property type="entry name" value="Kinase-like_dom_sf"/>
</dbReference>
<evidence type="ECO:0000256" key="1">
    <source>
        <dbReference type="SAM" id="MobiDB-lite"/>
    </source>
</evidence>
<reference evidence="3 4" key="1">
    <citation type="submission" date="2024-10" db="EMBL/GenBank/DDBJ databases">
        <authorList>
            <person name="Kim D."/>
        </authorList>
    </citation>
    <scope>NUCLEOTIDE SEQUENCE [LARGE SCALE GENOMIC DNA]</scope>
    <source>
        <strain evidence="3">Taebaek</strain>
    </source>
</reference>
<dbReference type="AlphaFoldDB" id="A0ABD2JC63"/>
<feature type="compositionally biased region" description="Low complexity" evidence="1">
    <location>
        <begin position="521"/>
        <end position="538"/>
    </location>
</feature>
<feature type="domain" description="Protein kinase" evidence="2">
    <location>
        <begin position="91"/>
        <end position="450"/>
    </location>
</feature>
<feature type="region of interest" description="Disordered" evidence="1">
    <location>
        <begin position="329"/>
        <end position="361"/>
    </location>
</feature>
<dbReference type="SUPFAM" id="SSF56112">
    <property type="entry name" value="Protein kinase-like (PK-like)"/>
    <property type="match status" value="1"/>
</dbReference>
<dbReference type="FunFam" id="3.30.200.20:FF:000607">
    <property type="entry name" value="Nuclear receptor-binding protein 2a"/>
    <property type="match status" value="1"/>
</dbReference>
<feature type="compositionally biased region" description="Low complexity" evidence="1">
    <location>
        <begin position="494"/>
        <end position="513"/>
    </location>
</feature>
<dbReference type="Gene3D" id="1.10.510.10">
    <property type="entry name" value="Transferase(Phosphotransferase) domain 1"/>
    <property type="match status" value="1"/>
</dbReference>
<accession>A0ABD2JC63</accession>
<keyword evidence="4" id="KW-1185">Reference proteome</keyword>
<dbReference type="InterPro" id="IPR001245">
    <property type="entry name" value="Ser-Thr/Tyr_kinase_cat_dom"/>
</dbReference>
<feature type="region of interest" description="Disordered" evidence="1">
    <location>
        <begin position="494"/>
        <end position="538"/>
    </location>
</feature>
<sequence>MMAVERGSSDSGGASTNGTATGEGGGTTTASDGSGKPPPKKPPEPTPRPGTPAAPTAAAGGGGGGMFCDPDDQEDDEILEESPCKRWSKRCEKVKQRDVPGIDAAYLAMDNETGNEVVWNEVLFSERKNFREQQEKIRAVFDNLVRLEHPNLVKFHKYWLDTKSDKPRIIFITEYMSSGSMSRFLQRARSSGSLLNIKAWKSWTRQILTALSYLHSCDPPIVHANLTCNSVFIQQNGLVKIGCVAPKTIHHHVKTFRENIKNVHYLAPEYDHQTETTIQADIYSFGVCALEMATTGALQSGCFNGAPPSSMASSASVAPPSAASFASLPPHATAVPLPSTDRDRGTVTENEPPNGTGCSLASAASTGTLAATVSNWPTATAAAVTSLPQSAVCSHVVTQEMVHNALNSLDQPEQKQFIERCLELDPDRRANVTELLDRLGPPEPDPDDTLPQHPQHEDGYNISTIHQQNHHHQPPHHHHQLPTHNFVVSAATTTTTTGGQSSTPDEITTTIITPQPPPPTAMTTGTSTKTTTANSTGGSAGATYASVVAPSTTATTAPSATVPSAAVPTSTAQVTTIVTSTMATNGVGQQQLPVTSASNNNGKVRTAPPTALVVPVAAPDEGYHTNQSIVDGAGGFYAHHPQMTVFGGIDIVSTADSAVHLPPLLPPAAVQQNLETRQVVQLHAELLEPDADGVATRLRIQLQLDDLMNRQLTATLRDGDTGDSLAAELVQNGFVSEENSREVCELLTKVVGTRTLQQQQLHAWRESSSSAAEEQQQQTPAGKAN</sequence>
<feature type="compositionally biased region" description="Low complexity" evidence="1">
    <location>
        <begin position="766"/>
        <end position="778"/>
    </location>
</feature>
<dbReference type="Gene3D" id="3.30.200.20">
    <property type="entry name" value="Phosphorylase Kinase, domain 1"/>
    <property type="match status" value="1"/>
</dbReference>
<gene>
    <name evidence="3" type="ORF">niasHS_009344</name>
</gene>
<dbReference type="InterPro" id="IPR000719">
    <property type="entry name" value="Prot_kinase_dom"/>
</dbReference>
<protein>
    <recommendedName>
        <fullName evidence="2">Protein kinase domain-containing protein</fullName>
    </recommendedName>
</protein>
<dbReference type="Proteomes" id="UP001620645">
    <property type="component" value="Unassembled WGS sequence"/>
</dbReference>
<dbReference type="PANTHER" id="PTHR13902">
    <property type="entry name" value="SERINE/THREONINE-PROTEIN KINASE WNK WITH NO LYSINE -RELATED"/>
    <property type="match status" value="1"/>
</dbReference>
<dbReference type="InterPro" id="IPR050588">
    <property type="entry name" value="WNK_Ser-Thr_kinase"/>
</dbReference>
<evidence type="ECO:0000259" key="2">
    <source>
        <dbReference type="PROSITE" id="PS50011"/>
    </source>
</evidence>
<evidence type="ECO:0000313" key="3">
    <source>
        <dbReference type="EMBL" id="KAL3088058.1"/>
    </source>
</evidence>
<dbReference type="PROSITE" id="PS50011">
    <property type="entry name" value="PROTEIN_KINASE_DOM"/>
    <property type="match status" value="1"/>
</dbReference>
<feature type="compositionally biased region" description="Low complexity" evidence="1">
    <location>
        <begin position="9"/>
        <end position="20"/>
    </location>
</feature>
<organism evidence="3 4">
    <name type="scientific">Heterodera schachtii</name>
    <name type="common">Sugarbeet cyst nematode worm</name>
    <name type="synonym">Tylenchus schachtii</name>
    <dbReference type="NCBI Taxonomy" id="97005"/>
    <lineage>
        <taxon>Eukaryota</taxon>
        <taxon>Metazoa</taxon>
        <taxon>Ecdysozoa</taxon>
        <taxon>Nematoda</taxon>
        <taxon>Chromadorea</taxon>
        <taxon>Rhabditida</taxon>
        <taxon>Tylenchina</taxon>
        <taxon>Tylenchomorpha</taxon>
        <taxon>Tylenchoidea</taxon>
        <taxon>Heteroderidae</taxon>
        <taxon>Heteroderinae</taxon>
        <taxon>Heterodera</taxon>
    </lineage>
</organism>
<name>A0ABD2JC63_HETSC</name>